<evidence type="ECO:0000256" key="5">
    <source>
        <dbReference type="ARBA" id="ARBA00022833"/>
    </source>
</evidence>
<dbReference type="PROSITE" id="PS50158">
    <property type="entry name" value="ZF_CCHC"/>
    <property type="match status" value="1"/>
</dbReference>
<keyword evidence="3" id="KW-0479">Metal-binding</keyword>
<dbReference type="GO" id="GO:0005654">
    <property type="term" value="C:nucleoplasm"/>
    <property type="evidence" value="ECO:0007669"/>
    <property type="project" value="UniProtKB-SubCell"/>
</dbReference>
<dbReference type="AlphaFoldDB" id="A0A7I8JMQ5"/>
<keyword evidence="6" id="KW-0539">Nucleus</keyword>
<evidence type="ECO:0000313" key="11">
    <source>
        <dbReference type="Proteomes" id="UP001189122"/>
    </source>
</evidence>
<dbReference type="EMBL" id="LR743602">
    <property type="protein sequence ID" value="CAA2632198.1"/>
    <property type="molecule type" value="Genomic_DNA"/>
</dbReference>
<feature type="domain" description="CCHC-type" evidence="9">
    <location>
        <begin position="53"/>
        <end position="69"/>
    </location>
</feature>
<feature type="region of interest" description="Disordered" evidence="8">
    <location>
        <begin position="144"/>
        <end position="253"/>
    </location>
</feature>
<sequence length="293" mass="32685">MQSFRVDKRARTDESGSVDGDWVPLYDRGFTLGLSATDGSARPERVEPLEASRCFNCGSYSHSLKDCPRPRDSAAINLARRQHSSRRNSASGQRGQTRYYQISTGKFDGLRAGVLGPELRESLGIGELDPPPWLHRMRELGYPPGYLGFSRESTRRSRRRRTGGSGRCRGVSRPDLGDGPRCRGSSPIRDGRGTTETAADLQAPPRAVAPVPIGYSSYDHHSLSRTPRSLSERERGPLSYEGSPYSSGHSLYSGEIYGRTAHSDRWYGGAAAEDSPPRRDRLRHRHHHHHHQR</sequence>
<evidence type="ECO:0000256" key="6">
    <source>
        <dbReference type="ARBA" id="ARBA00023242"/>
    </source>
</evidence>
<organism evidence="10">
    <name type="scientific">Spirodela intermedia</name>
    <name type="common">Intermediate duckweed</name>
    <dbReference type="NCBI Taxonomy" id="51605"/>
    <lineage>
        <taxon>Eukaryota</taxon>
        <taxon>Viridiplantae</taxon>
        <taxon>Streptophyta</taxon>
        <taxon>Embryophyta</taxon>
        <taxon>Tracheophyta</taxon>
        <taxon>Spermatophyta</taxon>
        <taxon>Magnoliopsida</taxon>
        <taxon>Liliopsida</taxon>
        <taxon>Araceae</taxon>
        <taxon>Lemnoideae</taxon>
        <taxon>Spirodela</taxon>
    </lineage>
</organism>
<keyword evidence="5" id="KW-0862">Zinc</keyword>
<dbReference type="GO" id="GO:0071013">
    <property type="term" value="C:catalytic step 2 spliceosome"/>
    <property type="evidence" value="ECO:0007669"/>
    <property type="project" value="TreeGrafter"/>
</dbReference>
<keyword evidence="4 7" id="KW-0863">Zinc-finger</keyword>
<dbReference type="InterPro" id="IPR036875">
    <property type="entry name" value="Znf_CCHC_sf"/>
</dbReference>
<dbReference type="Pfam" id="PF04046">
    <property type="entry name" value="PSP"/>
    <property type="match status" value="1"/>
</dbReference>
<comment type="similarity">
    <text evidence="2">Belongs to the ZCCHC8 family.</text>
</comment>
<dbReference type="SMART" id="SM00581">
    <property type="entry name" value="PSP"/>
    <property type="match status" value="1"/>
</dbReference>
<dbReference type="InterPro" id="IPR001878">
    <property type="entry name" value="Znf_CCHC"/>
</dbReference>
<feature type="region of interest" description="Disordered" evidence="8">
    <location>
        <begin position="1"/>
        <end position="22"/>
    </location>
</feature>
<dbReference type="GO" id="GO:0008270">
    <property type="term" value="F:zinc ion binding"/>
    <property type="evidence" value="ECO:0007669"/>
    <property type="project" value="UniProtKB-KW"/>
</dbReference>
<evidence type="ECO:0000259" key="9">
    <source>
        <dbReference type="PROSITE" id="PS50158"/>
    </source>
</evidence>
<accession>A0A7I8JMQ5</accession>
<feature type="compositionally biased region" description="Basic and acidic residues" evidence="8">
    <location>
        <begin position="1"/>
        <end position="14"/>
    </location>
</feature>
<comment type="subcellular location">
    <subcellularLocation>
        <location evidence="1">Nucleus</location>
        <location evidence="1">Nucleoplasm</location>
    </subcellularLocation>
</comment>
<dbReference type="PANTHER" id="PTHR13316:SF0">
    <property type="entry name" value="ZINC FINGER CCHC DOMAIN-CONTAINING PROTEIN 8"/>
    <property type="match status" value="1"/>
</dbReference>
<dbReference type="GO" id="GO:0003723">
    <property type="term" value="F:RNA binding"/>
    <property type="evidence" value="ECO:0007669"/>
    <property type="project" value="TreeGrafter"/>
</dbReference>
<reference evidence="10 11" key="1">
    <citation type="submission" date="2019-12" db="EMBL/GenBank/DDBJ databases">
        <authorList>
            <person name="Scholz U."/>
            <person name="Mascher M."/>
            <person name="Fiebig A."/>
        </authorList>
    </citation>
    <scope>NUCLEOTIDE SEQUENCE</scope>
</reference>
<name>A0A7I8JMQ5_SPIIN</name>
<evidence type="ECO:0000256" key="3">
    <source>
        <dbReference type="ARBA" id="ARBA00022723"/>
    </source>
</evidence>
<evidence type="ECO:0000256" key="7">
    <source>
        <dbReference type="PROSITE-ProRule" id="PRU00047"/>
    </source>
</evidence>
<evidence type="ECO:0000256" key="1">
    <source>
        <dbReference type="ARBA" id="ARBA00004642"/>
    </source>
</evidence>
<evidence type="ECO:0000256" key="8">
    <source>
        <dbReference type="SAM" id="MobiDB-lite"/>
    </source>
</evidence>
<dbReference type="Proteomes" id="UP001189122">
    <property type="component" value="Unassembled WGS sequence"/>
</dbReference>
<dbReference type="PANTHER" id="PTHR13316">
    <property type="entry name" value="ZINC FINGER, CCHC DOMAIN CONTAINING 8"/>
    <property type="match status" value="1"/>
</dbReference>
<evidence type="ECO:0000256" key="4">
    <source>
        <dbReference type="ARBA" id="ARBA00022771"/>
    </source>
</evidence>
<feature type="compositionally biased region" description="Polar residues" evidence="8">
    <location>
        <begin position="87"/>
        <end position="97"/>
    </location>
</feature>
<gene>
    <name evidence="10" type="ORF">SI7747_15017832</name>
</gene>
<feature type="region of interest" description="Disordered" evidence="8">
    <location>
        <begin position="78"/>
        <end position="97"/>
    </location>
</feature>
<keyword evidence="11" id="KW-1185">Reference proteome</keyword>
<dbReference type="SUPFAM" id="SSF57756">
    <property type="entry name" value="Retrovirus zinc finger-like domains"/>
    <property type="match status" value="1"/>
</dbReference>
<evidence type="ECO:0000256" key="2">
    <source>
        <dbReference type="ARBA" id="ARBA00007497"/>
    </source>
</evidence>
<evidence type="ECO:0000313" key="10">
    <source>
        <dbReference type="EMBL" id="CAA2632198.1"/>
    </source>
</evidence>
<dbReference type="EMBL" id="CACRZD030000015">
    <property type="protein sequence ID" value="CAA6671424.1"/>
    <property type="molecule type" value="Genomic_DNA"/>
</dbReference>
<dbReference type="InterPro" id="IPR052115">
    <property type="entry name" value="NEXT_complex_subunit_ZCCHC8"/>
</dbReference>
<feature type="compositionally biased region" description="Basic residues" evidence="8">
    <location>
        <begin position="280"/>
        <end position="293"/>
    </location>
</feature>
<protein>
    <recommendedName>
        <fullName evidence="9">CCHC-type domain-containing protein</fullName>
    </recommendedName>
</protein>
<feature type="region of interest" description="Disordered" evidence="8">
    <location>
        <begin position="267"/>
        <end position="293"/>
    </location>
</feature>
<dbReference type="InterPro" id="IPR006568">
    <property type="entry name" value="PSP_pro-rich"/>
</dbReference>
<proteinExistence type="inferred from homology"/>